<name>A0A484FRX1_COLOR</name>
<reference evidence="4" key="1">
    <citation type="journal article" date="2013" name="New Phytol.">
        <title>Comparative genomic and transcriptomic analyses reveal the hemibiotrophic stage shift of Colletotrichum fungi.</title>
        <authorList>
            <person name="Gan P."/>
            <person name="Ikeda K."/>
            <person name="Irieda H."/>
            <person name="Narusaka M."/>
            <person name="O'Connell R.J."/>
            <person name="Narusaka Y."/>
            <person name="Takano Y."/>
            <person name="Kubo Y."/>
            <person name="Shirasu K."/>
        </authorList>
    </citation>
    <scope>NUCLEOTIDE SEQUENCE [LARGE SCALE GENOMIC DNA]</scope>
    <source>
        <strain evidence="4">104-T / ATCC 96160 / CBS 514.97 / LARS 414 / MAFF 240422</strain>
    </source>
</reference>
<evidence type="ECO:0000256" key="2">
    <source>
        <dbReference type="SAM" id="Phobius"/>
    </source>
</evidence>
<feature type="region of interest" description="Disordered" evidence="1">
    <location>
        <begin position="203"/>
        <end position="253"/>
    </location>
</feature>
<reference evidence="4" key="2">
    <citation type="journal article" date="2019" name="Mol. Plant Microbe Interact.">
        <title>Genome sequence resources for four phytopathogenic fungi from the Colletotrichum orbiculare species complex.</title>
        <authorList>
            <person name="Gan P."/>
            <person name="Tsushima A."/>
            <person name="Narusaka M."/>
            <person name="Narusaka Y."/>
            <person name="Takano Y."/>
            <person name="Kubo Y."/>
            <person name="Shirasu K."/>
        </authorList>
    </citation>
    <scope>GENOME REANNOTATION</scope>
    <source>
        <strain evidence="4">104-T / ATCC 96160 / CBS 514.97 / LARS 414 / MAFF 240422</strain>
    </source>
</reference>
<feature type="transmembrane region" description="Helical" evidence="2">
    <location>
        <begin position="111"/>
        <end position="131"/>
    </location>
</feature>
<protein>
    <submittedName>
        <fullName evidence="3">Uncharacterized protein</fullName>
    </submittedName>
</protein>
<dbReference type="OrthoDB" id="5279542at2759"/>
<proteinExistence type="predicted"/>
<dbReference type="Proteomes" id="UP000014480">
    <property type="component" value="Unassembled WGS sequence"/>
</dbReference>
<feature type="transmembrane region" description="Helical" evidence="2">
    <location>
        <begin position="151"/>
        <end position="176"/>
    </location>
</feature>
<keyword evidence="4" id="KW-1185">Reference proteome</keyword>
<gene>
    <name evidence="3" type="ORF">Cob_v006118</name>
</gene>
<dbReference type="EMBL" id="AMCV02000016">
    <property type="protein sequence ID" value="TDZ20762.1"/>
    <property type="molecule type" value="Genomic_DNA"/>
</dbReference>
<keyword evidence="2" id="KW-0472">Membrane</keyword>
<evidence type="ECO:0000313" key="3">
    <source>
        <dbReference type="EMBL" id="TDZ20762.1"/>
    </source>
</evidence>
<keyword evidence="2" id="KW-1133">Transmembrane helix</keyword>
<comment type="caution">
    <text evidence="3">The sequence shown here is derived from an EMBL/GenBank/DDBJ whole genome shotgun (WGS) entry which is preliminary data.</text>
</comment>
<feature type="transmembrane region" description="Helical" evidence="2">
    <location>
        <begin position="68"/>
        <end position="90"/>
    </location>
</feature>
<feature type="transmembrane region" description="Helical" evidence="2">
    <location>
        <begin position="40"/>
        <end position="62"/>
    </location>
</feature>
<organism evidence="3 4">
    <name type="scientific">Colletotrichum orbiculare (strain 104-T / ATCC 96160 / CBS 514.97 / LARS 414 / MAFF 240422)</name>
    <name type="common">Cucumber anthracnose fungus</name>
    <name type="synonym">Colletotrichum lagenarium</name>
    <dbReference type="NCBI Taxonomy" id="1213857"/>
    <lineage>
        <taxon>Eukaryota</taxon>
        <taxon>Fungi</taxon>
        <taxon>Dikarya</taxon>
        <taxon>Ascomycota</taxon>
        <taxon>Pezizomycotina</taxon>
        <taxon>Sordariomycetes</taxon>
        <taxon>Hypocreomycetidae</taxon>
        <taxon>Glomerellales</taxon>
        <taxon>Glomerellaceae</taxon>
        <taxon>Colletotrichum</taxon>
        <taxon>Colletotrichum orbiculare species complex</taxon>
    </lineage>
</organism>
<dbReference type="AlphaFoldDB" id="A0A484FRX1"/>
<accession>A0A484FRX1</accession>
<evidence type="ECO:0000256" key="1">
    <source>
        <dbReference type="SAM" id="MobiDB-lite"/>
    </source>
</evidence>
<sequence>MPSNAAGRHSQFVSEGFRPYEHQGSERQVPYNRPWHLSKVAIRGFDIAFCFIVIGISVYVSFWTWDGIIILISSGPPAVVALIWDIAELVTICARGGRRGIHPGAQVGVHLVLWLAFAAAAGVESITIYFRDSFDSYTSYSGSRVAFVNKIIAMQNTVLALTSLLLIGHFVIFVRACMETSQRNKRPPILMVPVSVPGPMAEESYAPYPHPPQQAYMSPQAEKGHMSGAQPPSMGSYTPPGADGTYYGPGQAR</sequence>
<dbReference type="STRING" id="1213857.A0A484FRX1"/>
<evidence type="ECO:0000313" key="4">
    <source>
        <dbReference type="Proteomes" id="UP000014480"/>
    </source>
</evidence>
<keyword evidence="2" id="KW-0812">Transmembrane</keyword>